<dbReference type="InParanoid" id="Q01X89"/>
<dbReference type="eggNOG" id="COG0715">
    <property type="taxonomic scope" value="Bacteria"/>
</dbReference>
<evidence type="ECO:0008006" key="2">
    <source>
        <dbReference type="Google" id="ProtNLM"/>
    </source>
</evidence>
<dbReference type="KEGG" id="sus:Acid_4767"/>
<evidence type="ECO:0000313" key="1">
    <source>
        <dbReference type="EMBL" id="ABJ85726.1"/>
    </source>
</evidence>
<reference evidence="1" key="1">
    <citation type="submission" date="2006-10" db="EMBL/GenBank/DDBJ databases">
        <title>Complete sequence of Solibacter usitatus Ellin6076.</title>
        <authorList>
            <consortium name="US DOE Joint Genome Institute"/>
            <person name="Copeland A."/>
            <person name="Lucas S."/>
            <person name="Lapidus A."/>
            <person name="Barry K."/>
            <person name="Detter J.C."/>
            <person name="Glavina del Rio T."/>
            <person name="Hammon N."/>
            <person name="Israni S."/>
            <person name="Dalin E."/>
            <person name="Tice H."/>
            <person name="Pitluck S."/>
            <person name="Thompson L.S."/>
            <person name="Brettin T."/>
            <person name="Bruce D."/>
            <person name="Han C."/>
            <person name="Tapia R."/>
            <person name="Gilna P."/>
            <person name="Schmutz J."/>
            <person name="Larimer F."/>
            <person name="Land M."/>
            <person name="Hauser L."/>
            <person name="Kyrpides N."/>
            <person name="Mikhailova N."/>
            <person name="Janssen P.H."/>
            <person name="Kuske C.R."/>
            <person name="Richardson P."/>
        </authorList>
    </citation>
    <scope>NUCLEOTIDE SEQUENCE</scope>
    <source>
        <strain evidence="1">Ellin6076</strain>
    </source>
</reference>
<gene>
    <name evidence="1" type="ordered locus">Acid_4767</name>
</gene>
<dbReference type="AlphaFoldDB" id="Q01X89"/>
<dbReference type="PANTHER" id="PTHR37489">
    <property type="entry name" value="DUF3500 DOMAIN-CONTAINING PROTEIN"/>
    <property type="match status" value="1"/>
</dbReference>
<dbReference type="HOGENOM" id="CLU_033093_0_0_0"/>
<dbReference type="InterPro" id="IPR021889">
    <property type="entry name" value="DUF3500"/>
</dbReference>
<organism evidence="1">
    <name type="scientific">Solibacter usitatus (strain Ellin6076)</name>
    <dbReference type="NCBI Taxonomy" id="234267"/>
    <lineage>
        <taxon>Bacteria</taxon>
        <taxon>Pseudomonadati</taxon>
        <taxon>Acidobacteriota</taxon>
        <taxon>Terriglobia</taxon>
        <taxon>Bryobacterales</taxon>
        <taxon>Solibacteraceae</taxon>
        <taxon>Candidatus Solibacter</taxon>
    </lineage>
</organism>
<accession>Q01X89</accession>
<dbReference type="STRING" id="234267.Acid_4767"/>
<dbReference type="PANTHER" id="PTHR37489:SF1">
    <property type="entry name" value="DUF3500 DOMAIN-CONTAINING PROTEIN"/>
    <property type="match status" value="1"/>
</dbReference>
<dbReference type="Pfam" id="PF12006">
    <property type="entry name" value="DUF3500"/>
    <property type="match status" value="1"/>
</dbReference>
<name>Q01X89_SOLUE</name>
<dbReference type="EMBL" id="CP000473">
    <property type="protein sequence ID" value="ABJ85726.1"/>
    <property type="molecule type" value="Genomic_DNA"/>
</dbReference>
<protein>
    <recommendedName>
        <fullName evidence="2">DUF3500 domain-containing protein</fullName>
    </recommendedName>
</protein>
<sequence>MQPAWFRAAAVGVSAFLLIAAYKRAEPSSVMADAANAFLNSLWPDQKAKASYAFDDDERLSWHFVPTGANYKPGDRELRKGMPLGSMQPFQRDLATALLAAGLSQQGVIKAQSIMSLEQVLLLLEGGKPVNRRDSDNYFITIFGTPSAKGTWGYRIEGHHLAQNYTIVDGKVSDSPSFFGSNPAEVRIGPRKGLRVLALEDDYGYDMIESLDKTQQETAVVDKTALKDIITGASRKAALNGAPSGLSAAKMNAAQYDKLMTIVELYASNVPQAMAERRMELAKKQPRDATFFAWTGAVERGGLHYYRVQTPGFLIEMDCTQDEGNHIHSVWRDYQNDFGFDMLKAHYAASH</sequence>
<proteinExistence type="predicted"/>
<dbReference type="OrthoDB" id="581140at2"/>